<feature type="transmembrane region" description="Helical" evidence="6">
    <location>
        <begin position="243"/>
        <end position="258"/>
    </location>
</feature>
<dbReference type="GO" id="GO:0020037">
    <property type="term" value="F:heme binding"/>
    <property type="evidence" value="ECO:0007669"/>
    <property type="project" value="InterPro"/>
</dbReference>
<evidence type="ECO:0000256" key="4">
    <source>
        <dbReference type="ARBA" id="ARBA00022989"/>
    </source>
</evidence>
<dbReference type="PANTHER" id="PTHR30071:SF1">
    <property type="entry name" value="CYTOCHROME B_B6 PROTEIN-RELATED"/>
    <property type="match status" value="1"/>
</dbReference>
<dbReference type="RefSeq" id="YP_635797.1">
    <property type="nucleotide sequence ID" value="NC_008097.1"/>
</dbReference>
<dbReference type="InterPro" id="IPR017562">
    <property type="entry name" value="Cyt_c_biogenesis_CcsA"/>
</dbReference>
<dbReference type="GO" id="GO:0009535">
    <property type="term" value="C:chloroplast thylakoid membrane"/>
    <property type="evidence" value="ECO:0007669"/>
    <property type="project" value="UniProtKB-SubCell"/>
</dbReference>
<comment type="subcellular location">
    <subcellularLocation>
        <location evidence="1">Membrane</location>
        <topology evidence="1">Multi-pass membrane protein</topology>
    </subcellularLocation>
    <subcellularLocation>
        <location evidence="6">Plastid</location>
        <location evidence="6">Chloroplast thylakoid membrane</location>
        <topology evidence="6">Multi-pass membrane protein</topology>
    </subcellularLocation>
</comment>
<dbReference type="GO" id="GO:0005886">
    <property type="term" value="C:plasma membrane"/>
    <property type="evidence" value="ECO:0007669"/>
    <property type="project" value="TreeGrafter"/>
</dbReference>
<keyword evidence="3 6" id="KW-0201">Cytochrome c-type biogenesis</keyword>
<evidence type="ECO:0000259" key="7">
    <source>
        <dbReference type="Pfam" id="PF01578"/>
    </source>
</evidence>
<organism evidence="8">
    <name type="scientific">Chara vulgaris</name>
    <name type="common">Common stonewort</name>
    <dbReference type="NCBI Taxonomy" id="55564"/>
    <lineage>
        <taxon>Eukaryota</taxon>
        <taxon>Viridiplantae</taxon>
        <taxon>Streptophyta</taxon>
        <taxon>Charophyceae</taxon>
        <taxon>Charales</taxon>
        <taxon>Characeae</taxon>
        <taxon>Chara</taxon>
    </lineage>
</organism>
<feature type="transmembrane region" description="Helical" evidence="6">
    <location>
        <begin position="43"/>
        <end position="62"/>
    </location>
</feature>
<evidence type="ECO:0000256" key="6">
    <source>
        <dbReference type="HAMAP-Rule" id="MF_01391"/>
    </source>
</evidence>
<name>Q1ACF0_CHAVU</name>
<feature type="domain" description="Cytochrome c assembly protein" evidence="7">
    <location>
        <begin position="68"/>
        <end position="295"/>
    </location>
</feature>
<keyword evidence="2 6" id="KW-0812">Transmembrane</keyword>
<feature type="transmembrane region" description="Helical" evidence="6">
    <location>
        <begin position="98"/>
        <end position="117"/>
    </location>
</feature>
<dbReference type="GeneID" id="4100218"/>
<dbReference type="Pfam" id="PF01578">
    <property type="entry name" value="Cytochrom_C_asm"/>
    <property type="match status" value="1"/>
</dbReference>
<keyword evidence="8" id="KW-0934">Plastid</keyword>
<keyword evidence="4 6" id="KW-1133">Transmembrane helix</keyword>
<dbReference type="HAMAP" id="MF_01391">
    <property type="entry name" value="CytC_CcsA"/>
    <property type="match status" value="1"/>
</dbReference>
<keyword evidence="6" id="KW-0793">Thylakoid</keyword>
<dbReference type="InterPro" id="IPR002541">
    <property type="entry name" value="Cyt_c_assembly"/>
</dbReference>
<keyword evidence="8" id="KW-0150">Chloroplast</keyword>
<dbReference type="PANTHER" id="PTHR30071">
    <property type="entry name" value="HEME EXPORTER PROTEIN C"/>
    <property type="match status" value="1"/>
</dbReference>
<comment type="similarity">
    <text evidence="6">Belongs to the CcmF/CycK/Ccl1/NrfE/CcsA family.</text>
</comment>
<feature type="transmembrane region" description="Helical" evidence="6">
    <location>
        <begin position="12"/>
        <end position="31"/>
    </location>
</feature>
<geneLocation type="chloroplast" evidence="8"/>
<accession>Q1ACF0</accession>
<keyword evidence="5 6" id="KW-0472">Membrane</keyword>
<comment type="subunit">
    <text evidence="6">May interact with Ccs1.</text>
</comment>
<gene>
    <name evidence="6 8" type="primary">ccsA</name>
</gene>
<protein>
    <recommendedName>
        <fullName evidence="6">Cytochrome c biogenesis protein CcsA</fullName>
    </recommendedName>
</protein>
<dbReference type="GO" id="GO:0017004">
    <property type="term" value="P:cytochrome complex assembly"/>
    <property type="evidence" value="ECO:0007669"/>
    <property type="project" value="UniProtKB-UniRule"/>
</dbReference>
<comment type="function">
    <text evidence="6">Required during biogenesis of c-type cytochromes (cytochrome c6 and cytochrome f) at the step of heme attachment.</text>
</comment>
<feature type="transmembrane region" description="Helical" evidence="6">
    <location>
        <begin position="137"/>
        <end position="163"/>
    </location>
</feature>
<evidence type="ECO:0000256" key="3">
    <source>
        <dbReference type="ARBA" id="ARBA00022748"/>
    </source>
</evidence>
<feature type="transmembrane region" description="Helical" evidence="6">
    <location>
        <begin position="74"/>
        <end position="91"/>
    </location>
</feature>
<evidence type="ECO:0000256" key="2">
    <source>
        <dbReference type="ARBA" id="ARBA00022692"/>
    </source>
</evidence>
<feature type="transmembrane region" description="Helical" evidence="6">
    <location>
        <begin position="270"/>
        <end position="291"/>
    </location>
</feature>
<dbReference type="AlphaFoldDB" id="Q1ACF0"/>
<sequence length="301" mass="34546">MFKIQSQELLSNISFFLLFLSTLFYWTRLIILRNSWIYFLGKLTVLLGNCCLTALLLIRWITIGHLPLSNLYESSISLCWSLILTHILIDLKSKGPWIGATTAPSAMFLNGFCILSLPRNMQKATALVPALQSNWLLMHVSMMIFSYAALLSGSLLSIAFLVLDTLRIEEFKDCDLNTKKKIIKDRNSILNLGFVSDLIEELDYWSYRIINVGFPFLTLGILSGAVWANETWGSYWNWDPKETWALITWFIFAIYLHVRINKGWKGRKVAFIGVLGFFVIWVCYLGVNLLGKGLHSYGWFN</sequence>
<proteinExistence type="inferred from homology"/>
<dbReference type="EMBL" id="DQ229107">
    <property type="protein sequence ID" value="ABA61931.1"/>
    <property type="molecule type" value="Genomic_DNA"/>
</dbReference>
<evidence type="ECO:0000313" key="8">
    <source>
        <dbReference type="EMBL" id="ABA61931.1"/>
    </source>
</evidence>
<dbReference type="InterPro" id="IPR045062">
    <property type="entry name" value="Cyt_c_biogenesis_CcsA/CcmC"/>
</dbReference>
<evidence type="ECO:0000256" key="1">
    <source>
        <dbReference type="ARBA" id="ARBA00004141"/>
    </source>
</evidence>
<reference evidence="8" key="1">
    <citation type="journal article" date="2006" name="Mol. Biol. Evol.">
        <title>The chloroplast genome sequence of Chara vulgaris sheds new light into the closest green algal relatives of land plants.</title>
        <authorList>
            <person name="Turmel M."/>
            <person name="Otis C."/>
            <person name="Lemieux C."/>
        </authorList>
    </citation>
    <scope>NUCLEOTIDE SEQUENCE</scope>
</reference>
<evidence type="ECO:0000256" key="5">
    <source>
        <dbReference type="ARBA" id="ARBA00023136"/>
    </source>
</evidence>
<dbReference type="NCBIfam" id="TIGR03144">
    <property type="entry name" value="cytochr_II_ccsB"/>
    <property type="match status" value="1"/>
</dbReference>
<feature type="transmembrane region" description="Helical" evidence="6">
    <location>
        <begin position="209"/>
        <end position="228"/>
    </location>
</feature>